<organism evidence="3 4">
    <name type="scientific">Spirochaeta isovalerica</name>
    <dbReference type="NCBI Taxonomy" id="150"/>
    <lineage>
        <taxon>Bacteria</taxon>
        <taxon>Pseudomonadati</taxon>
        <taxon>Spirochaetota</taxon>
        <taxon>Spirochaetia</taxon>
        <taxon>Spirochaetales</taxon>
        <taxon>Spirochaetaceae</taxon>
        <taxon>Spirochaeta</taxon>
    </lineage>
</organism>
<evidence type="ECO:0000313" key="3">
    <source>
        <dbReference type="EMBL" id="MBB6480657.1"/>
    </source>
</evidence>
<dbReference type="Gene3D" id="3.40.250.10">
    <property type="entry name" value="Rhodanese-like domain"/>
    <property type="match status" value="1"/>
</dbReference>
<dbReference type="InterPro" id="IPR036873">
    <property type="entry name" value="Rhodanese-like_dom_sf"/>
</dbReference>
<feature type="chain" id="PRO_5033054355" evidence="1">
    <location>
        <begin position="22"/>
        <end position="222"/>
    </location>
</feature>
<evidence type="ECO:0000259" key="2">
    <source>
        <dbReference type="PROSITE" id="PS50206"/>
    </source>
</evidence>
<dbReference type="RefSeq" id="WP_184746927.1">
    <property type="nucleotide sequence ID" value="NZ_JACHGJ010000004.1"/>
</dbReference>
<reference evidence="3 4" key="1">
    <citation type="submission" date="2020-08" db="EMBL/GenBank/DDBJ databases">
        <title>Genomic Encyclopedia of Type Strains, Phase IV (KMG-IV): sequencing the most valuable type-strain genomes for metagenomic binning, comparative biology and taxonomic classification.</title>
        <authorList>
            <person name="Goeker M."/>
        </authorList>
    </citation>
    <scope>NUCLEOTIDE SEQUENCE [LARGE SCALE GENOMIC DNA]</scope>
    <source>
        <strain evidence="3 4">DSM 2461</strain>
    </source>
</reference>
<feature type="domain" description="Rhodanese" evidence="2">
    <location>
        <begin position="133"/>
        <end position="222"/>
    </location>
</feature>
<protein>
    <submittedName>
        <fullName evidence="3">Rhodanese-related sulfurtransferase</fullName>
    </submittedName>
</protein>
<keyword evidence="4" id="KW-1185">Reference proteome</keyword>
<dbReference type="Proteomes" id="UP000587760">
    <property type="component" value="Unassembled WGS sequence"/>
</dbReference>
<dbReference type="PROSITE" id="PS50206">
    <property type="entry name" value="RHODANESE_3"/>
    <property type="match status" value="1"/>
</dbReference>
<keyword evidence="3" id="KW-0808">Transferase</keyword>
<dbReference type="PANTHER" id="PTHR43031:SF1">
    <property type="entry name" value="PYRIDINE NUCLEOTIDE-DISULPHIDE OXIDOREDUCTASE"/>
    <property type="match status" value="1"/>
</dbReference>
<feature type="signal peptide" evidence="1">
    <location>
        <begin position="1"/>
        <end position="21"/>
    </location>
</feature>
<dbReference type="CDD" id="cd00158">
    <property type="entry name" value="RHOD"/>
    <property type="match status" value="1"/>
</dbReference>
<dbReference type="PROSITE" id="PS51257">
    <property type="entry name" value="PROKAR_LIPOPROTEIN"/>
    <property type="match status" value="1"/>
</dbReference>
<evidence type="ECO:0000256" key="1">
    <source>
        <dbReference type="SAM" id="SignalP"/>
    </source>
</evidence>
<dbReference type="InterPro" id="IPR001763">
    <property type="entry name" value="Rhodanese-like_dom"/>
</dbReference>
<comment type="caution">
    <text evidence="3">The sequence shown here is derived from an EMBL/GenBank/DDBJ whole genome shotgun (WGS) entry which is preliminary data.</text>
</comment>
<dbReference type="EMBL" id="JACHGJ010000004">
    <property type="protein sequence ID" value="MBB6480657.1"/>
    <property type="molecule type" value="Genomic_DNA"/>
</dbReference>
<dbReference type="GO" id="GO:0016740">
    <property type="term" value="F:transferase activity"/>
    <property type="evidence" value="ECO:0007669"/>
    <property type="project" value="UniProtKB-KW"/>
</dbReference>
<dbReference type="SUPFAM" id="SSF52821">
    <property type="entry name" value="Rhodanese/Cell cycle control phosphatase"/>
    <property type="match status" value="1"/>
</dbReference>
<dbReference type="AlphaFoldDB" id="A0A841RBP4"/>
<accession>A0A841RBP4</accession>
<keyword evidence="1" id="KW-0732">Signal</keyword>
<gene>
    <name evidence="3" type="ORF">HNR50_002330</name>
</gene>
<dbReference type="SMART" id="SM00450">
    <property type="entry name" value="RHOD"/>
    <property type="match status" value="1"/>
</dbReference>
<evidence type="ECO:0000313" key="4">
    <source>
        <dbReference type="Proteomes" id="UP000587760"/>
    </source>
</evidence>
<sequence length="222" mass="24549">MKKTSLYIFLLILLVSCGGQRASGQQSVSGTLERGLRVLPVGGGFQSLQYTVYRGDYIVFDLPDTVSIPFTVPDLDIDMVLTRKGNDIPYVKMTKSGTYSFSLGESEGTLNVIDLKAASLTDLSAAEARDLLESRDMTIIDVRTAAEFNSVRIEGAILLPIQELEERLPDLMLDKEDAVLLYCQSGNRSTAASSILLREGYKRVYNLRYGIGDWLSRGYPTK</sequence>
<proteinExistence type="predicted"/>
<dbReference type="InterPro" id="IPR050229">
    <property type="entry name" value="GlpE_sulfurtransferase"/>
</dbReference>
<dbReference type="PANTHER" id="PTHR43031">
    <property type="entry name" value="FAD-DEPENDENT OXIDOREDUCTASE"/>
    <property type="match status" value="1"/>
</dbReference>
<name>A0A841RBP4_9SPIO</name>
<dbReference type="Pfam" id="PF00581">
    <property type="entry name" value="Rhodanese"/>
    <property type="match status" value="1"/>
</dbReference>